<organism evidence="2 3">
    <name type="scientific">Podospora australis</name>
    <dbReference type="NCBI Taxonomy" id="1536484"/>
    <lineage>
        <taxon>Eukaryota</taxon>
        <taxon>Fungi</taxon>
        <taxon>Dikarya</taxon>
        <taxon>Ascomycota</taxon>
        <taxon>Pezizomycotina</taxon>
        <taxon>Sordariomycetes</taxon>
        <taxon>Sordariomycetidae</taxon>
        <taxon>Sordariales</taxon>
        <taxon>Podosporaceae</taxon>
        <taxon>Podospora</taxon>
    </lineage>
</organism>
<dbReference type="EMBL" id="MU864392">
    <property type="protein sequence ID" value="KAK4188102.1"/>
    <property type="molecule type" value="Genomic_DNA"/>
</dbReference>
<sequence length="355" mass="39585">SSRSPRHPLKHHRGRHRRTYLTLPPLPTLPTLPTYLPYLPYLPYLHTLSRPQLGKHQKRMSASYTSFNVNSEWESIDIGNNSVPSGPGYRYVSPFPVNSEKDEAVISTDQFPLPPTYSHFYSPRSNNNYSTFPPLPATPASPTFPGNNLAEEEEEDCYSDHLDLDDYLAPSVSATASRSASPSCPPASVPASGFGYNTSYQPRKATTQVPLLMKNDKPTATKLTFFPPPHRSAHLTALSDKVPLLLPLHHQQQQQVPSSCLRTASNWQNIQEFLSKKVGNISCPADKNLWYNTRGVAGFLLTVILLFFILCVLLGFGKFAWDGFGMIVHAVKTVTGNQLCTEMKRTFCHLAVEGR</sequence>
<keyword evidence="1" id="KW-1133">Transmembrane helix</keyword>
<keyword evidence="3" id="KW-1185">Reference proteome</keyword>
<dbReference type="Proteomes" id="UP001302126">
    <property type="component" value="Unassembled WGS sequence"/>
</dbReference>
<reference evidence="2" key="2">
    <citation type="submission" date="2023-05" db="EMBL/GenBank/DDBJ databases">
        <authorList>
            <consortium name="Lawrence Berkeley National Laboratory"/>
            <person name="Steindorff A."/>
            <person name="Hensen N."/>
            <person name="Bonometti L."/>
            <person name="Westerberg I."/>
            <person name="Brannstrom I.O."/>
            <person name="Guillou S."/>
            <person name="Cros-Aarteil S."/>
            <person name="Calhoun S."/>
            <person name="Haridas S."/>
            <person name="Kuo A."/>
            <person name="Mondo S."/>
            <person name="Pangilinan J."/>
            <person name="Riley R."/>
            <person name="Labutti K."/>
            <person name="Andreopoulos B."/>
            <person name="Lipzen A."/>
            <person name="Chen C."/>
            <person name="Yanf M."/>
            <person name="Daum C."/>
            <person name="Ng V."/>
            <person name="Clum A."/>
            <person name="Ohm R."/>
            <person name="Martin F."/>
            <person name="Silar P."/>
            <person name="Natvig D."/>
            <person name="Lalanne C."/>
            <person name="Gautier V."/>
            <person name="Ament-Velasquez S.L."/>
            <person name="Kruys A."/>
            <person name="Hutchinson M.I."/>
            <person name="Powell A.J."/>
            <person name="Barry K."/>
            <person name="Miller A.N."/>
            <person name="Grigoriev I.V."/>
            <person name="Debuchy R."/>
            <person name="Gladieux P."/>
            <person name="Thoren M.H."/>
            <person name="Johannesson H."/>
        </authorList>
    </citation>
    <scope>NUCLEOTIDE SEQUENCE</scope>
    <source>
        <strain evidence="2">PSN309</strain>
    </source>
</reference>
<feature type="transmembrane region" description="Helical" evidence="1">
    <location>
        <begin position="296"/>
        <end position="316"/>
    </location>
</feature>
<reference evidence="2" key="1">
    <citation type="journal article" date="2023" name="Mol. Phylogenet. Evol.">
        <title>Genome-scale phylogeny and comparative genomics of the fungal order Sordariales.</title>
        <authorList>
            <person name="Hensen N."/>
            <person name="Bonometti L."/>
            <person name="Westerberg I."/>
            <person name="Brannstrom I.O."/>
            <person name="Guillou S."/>
            <person name="Cros-Aarteil S."/>
            <person name="Calhoun S."/>
            <person name="Haridas S."/>
            <person name="Kuo A."/>
            <person name="Mondo S."/>
            <person name="Pangilinan J."/>
            <person name="Riley R."/>
            <person name="LaButti K."/>
            <person name="Andreopoulos B."/>
            <person name="Lipzen A."/>
            <person name="Chen C."/>
            <person name="Yan M."/>
            <person name="Daum C."/>
            <person name="Ng V."/>
            <person name="Clum A."/>
            <person name="Steindorff A."/>
            <person name="Ohm R.A."/>
            <person name="Martin F."/>
            <person name="Silar P."/>
            <person name="Natvig D.O."/>
            <person name="Lalanne C."/>
            <person name="Gautier V."/>
            <person name="Ament-Velasquez S.L."/>
            <person name="Kruys A."/>
            <person name="Hutchinson M.I."/>
            <person name="Powell A.J."/>
            <person name="Barry K."/>
            <person name="Miller A.N."/>
            <person name="Grigoriev I.V."/>
            <person name="Debuchy R."/>
            <person name="Gladieux P."/>
            <person name="Hiltunen Thoren M."/>
            <person name="Johannesson H."/>
        </authorList>
    </citation>
    <scope>NUCLEOTIDE SEQUENCE</scope>
    <source>
        <strain evidence="2">PSN309</strain>
    </source>
</reference>
<gene>
    <name evidence="2" type="ORF">QBC35DRAFT_550352</name>
</gene>
<evidence type="ECO:0000256" key="1">
    <source>
        <dbReference type="SAM" id="Phobius"/>
    </source>
</evidence>
<protein>
    <submittedName>
        <fullName evidence="2">Uncharacterized protein</fullName>
    </submittedName>
</protein>
<name>A0AAN6WX39_9PEZI</name>
<feature type="non-terminal residue" evidence="2">
    <location>
        <position position="1"/>
    </location>
</feature>
<evidence type="ECO:0000313" key="2">
    <source>
        <dbReference type="EMBL" id="KAK4188102.1"/>
    </source>
</evidence>
<proteinExistence type="predicted"/>
<keyword evidence="1" id="KW-0812">Transmembrane</keyword>
<evidence type="ECO:0000313" key="3">
    <source>
        <dbReference type="Proteomes" id="UP001302126"/>
    </source>
</evidence>
<dbReference type="AlphaFoldDB" id="A0AAN6WX39"/>
<comment type="caution">
    <text evidence="2">The sequence shown here is derived from an EMBL/GenBank/DDBJ whole genome shotgun (WGS) entry which is preliminary data.</text>
</comment>
<accession>A0AAN6WX39</accession>
<keyword evidence="1" id="KW-0472">Membrane</keyword>